<keyword evidence="3" id="KW-0520">NAD</keyword>
<feature type="domain" description="D-isomer specific 2-hydroxyacid dehydrogenase catalytic" evidence="5">
    <location>
        <begin position="53"/>
        <end position="308"/>
    </location>
</feature>
<dbReference type="InterPro" id="IPR006140">
    <property type="entry name" value="D-isomer_DH_NAD-bd"/>
</dbReference>
<dbReference type="GO" id="GO:0030267">
    <property type="term" value="F:glyoxylate reductase (NADPH) activity"/>
    <property type="evidence" value="ECO:0007669"/>
    <property type="project" value="TreeGrafter"/>
</dbReference>
<dbReference type="GO" id="GO:0051287">
    <property type="term" value="F:NAD binding"/>
    <property type="evidence" value="ECO:0007669"/>
    <property type="project" value="InterPro"/>
</dbReference>
<protein>
    <submittedName>
        <fullName evidence="7">Uncharacterized protein</fullName>
    </submittedName>
</protein>
<comment type="similarity">
    <text evidence="4">Belongs to the D-isomer specific 2-hydroxyacid dehydrogenase family.</text>
</comment>
<keyword evidence="1" id="KW-0521">NADP</keyword>
<dbReference type="SUPFAM" id="SSF52283">
    <property type="entry name" value="Formate/glycerate dehydrogenase catalytic domain-like"/>
    <property type="match status" value="1"/>
</dbReference>
<organism evidence="7 8">
    <name type="scientific">Lolium multiflorum</name>
    <name type="common">Italian ryegrass</name>
    <name type="synonym">Lolium perenne subsp. multiflorum</name>
    <dbReference type="NCBI Taxonomy" id="4521"/>
    <lineage>
        <taxon>Eukaryota</taxon>
        <taxon>Viridiplantae</taxon>
        <taxon>Streptophyta</taxon>
        <taxon>Embryophyta</taxon>
        <taxon>Tracheophyta</taxon>
        <taxon>Spermatophyta</taxon>
        <taxon>Magnoliopsida</taxon>
        <taxon>Liliopsida</taxon>
        <taxon>Poales</taxon>
        <taxon>Poaceae</taxon>
        <taxon>BOP clade</taxon>
        <taxon>Pooideae</taxon>
        <taxon>Poodae</taxon>
        <taxon>Poeae</taxon>
        <taxon>Poeae Chloroplast Group 2 (Poeae type)</taxon>
        <taxon>Loliodinae</taxon>
        <taxon>Loliinae</taxon>
        <taxon>Lolium</taxon>
    </lineage>
</organism>
<dbReference type="GO" id="GO:0005829">
    <property type="term" value="C:cytosol"/>
    <property type="evidence" value="ECO:0007669"/>
    <property type="project" value="TreeGrafter"/>
</dbReference>
<dbReference type="Proteomes" id="UP001231189">
    <property type="component" value="Unassembled WGS sequence"/>
</dbReference>
<dbReference type="InterPro" id="IPR036291">
    <property type="entry name" value="NAD(P)-bd_dom_sf"/>
</dbReference>
<evidence type="ECO:0000259" key="6">
    <source>
        <dbReference type="Pfam" id="PF02826"/>
    </source>
</evidence>
<dbReference type="Gene3D" id="3.40.50.720">
    <property type="entry name" value="NAD(P)-binding Rossmann-like Domain"/>
    <property type="match status" value="2"/>
</dbReference>
<dbReference type="InterPro" id="IPR006139">
    <property type="entry name" value="D-isomer_2_OHA_DH_cat_dom"/>
</dbReference>
<keyword evidence="2 4" id="KW-0560">Oxidoreductase</keyword>
<dbReference type="EMBL" id="JAUUTY010000003">
    <property type="protein sequence ID" value="KAK1661819.1"/>
    <property type="molecule type" value="Genomic_DNA"/>
</dbReference>
<sequence>MAGTQRVLVLCRLSTASRADLAGRFRLVDSYASPLNLEAFLASVAADDDPPRVSLVSGWGNVPVDAGFLDAVPSLECVVTDSANVSHIDLHECARRGVAVANAAGVYSADVADHAIGLLIEVLRRVSAANGARGSMLGGKRVGVIGLGSIGAAIARRLQQAFGCAVSYSSRRRRDDVPYRYFSTVRDLAEHSDALVVACALTTETWHIVDGAVLDALGNSGVLVNVARGGNVDEAELVKALAEGRLAGAGLDVLEYEPKVPAELMEMDNVVLTPHQAAFTPESVADLHRLIVNNLEAFFARQPLLTPVIASTS</sequence>
<evidence type="ECO:0000259" key="5">
    <source>
        <dbReference type="Pfam" id="PF00389"/>
    </source>
</evidence>
<dbReference type="Pfam" id="PF00389">
    <property type="entry name" value="2-Hacid_dh"/>
    <property type="match status" value="1"/>
</dbReference>
<dbReference type="Pfam" id="PF02826">
    <property type="entry name" value="2-Hacid_dh_C"/>
    <property type="match status" value="1"/>
</dbReference>
<keyword evidence="8" id="KW-1185">Reference proteome</keyword>
<dbReference type="AlphaFoldDB" id="A0AAD8SQ36"/>
<dbReference type="PANTHER" id="PTHR10996:SF158">
    <property type="entry name" value="OS04G0107300 PROTEIN"/>
    <property type="match status" value="1"/>
</dbReference>
<dbReference type="FunFam" id="3.40.50.720:FF:000213">
    <property type="entry name" value="Putative 2-hydroxyacid dehydrogenase"/>
    <property type="match status" value="1"/>
</dbReference>
<dbReference type="SUPFAM" id="SSF51735">
    <property type="entry name" value="NAD(P)-binding Rossmann-fold domains"/>
    <property type="match status" value="1"/>
</dbReference>
<evidence type="ECO:0000256" key="4">
    <source>
        <dbReference type="RuleBase" id="RU003719"/>
    </source>
</evidence>
<evidence type="ECO:0000313" key="8">
    <source>
        <dbReference type="Proteomes" id="UP001231189"/>
    </source>
</evidence>
<proteinExistence type="inferred from homology"/>
<reference evidence="7" key="1">
    <citation type="submission" date="2023-07" db="EMBL/GenBank/DDBJ databases">
        <title>A chromosome-level genome assembly of Lolium multiflorum.</title>
        <authorList>
            <person name="Chen Y."/>
            <person name="Copetti D."/>
            <person name="Kolliker R."/>
            <person name="Studer B."/>
        </authorList>
    </citation>
    <scope>NUCLEOTIDE SEQUENCE</scope>
    <source>
        <strain evidence="7">02402/16</strain>
        <tissue evidence="7">Leaf</tissue>
    </source>
</reference>
<feature type="domain" description="D-isomer specific 2-hydroxyacid dehydrogenase NAD-binding" evidence="6">
    <location>
        <begin position="130"/>
        <end position="277"/>
    </location>
</feature>
<comment type="caution">
    <text evidence="7">The sequence shown here is derived from an EMBL/GenBank/DDBJ whole genome shotgun (WGS) entry which is preliminary data.</text>
</comment>
<name>A0AAD8SQ36_LOLMU</name>
<evidence type="ECO:0000256" key="1">
    <source>
        <dbReference type="ARBA" id="ARBA00022857"/>
    </source>
</evidence>
<dbReference type="PANTHER" id="PTHR10996">
    <property type="entry name" value="2-HYDROXYACID DEHYDROGENASE-RELATED"/>
    <property type="match status" value="1"/>
</dbReference>
<accession>A0AAD8SQ36</accession>
<evidence type="ECO:0000313" key="7">
    <source>
        <dbReference type="EMBL" id="KAK1661819.1"/>
    </source>
</evidence>
<evidence type="ECO:0000256" key="2">
    <source>
        <dbReference type="ARBA" id="ARBA00023002"/>
    </source>
</evidence>
<dbReference type="GO" id="GO:0016618">
    <property type="term" value="F:hydroxypyruvate reductase [NAD(P)H] activity"/>
    <property type="evidence" value="ECO:0007669"/>
    <property type="project" value="TreeGrafter"/>
</dbReference>
<dbReference type="InterPro" id="IPR050223">
    <property type="entry name" value="D-isomer_2-hydroxyacid_DH"/>
</dbReference>
<gene>
    <name evidence="7" type="ORF">QYE76_049978</name>
</gene>
<evidence type="ECO:0000256" key="3">
    <source>
        <dbReference type="ARBA" id="ARBA00023027"/>
    </source>
</evidence>